<feature type="transmembrane region" description="Helical" evidence="6">
    <location>
        <begin position="235"/>
        <end position="260"/>
    </location>
</feature>
<protein>
    <submittedName>
        <fullName evidence="8">MFS transporter</fullName>
    </submittedName>
</protein>
<evidence type="ECO:0000259" key="7">
    <source>
        <dbReference type="PROSITE" id="PS50850"/>
    </source>
</evidence>
<dbReference type="InterPro" id="IPR020846">
    <property type="entry name" value="MFS_dom"/>
</dbReference>
<feature type="transmembrane region" description="Helical" evidence="6">
    <location>
        <begin position="329"/>
        <end position="347"/>
    </location>
</feature>
<reference evidence="8" key="1">
    <citation type="submission" date="2021-04" db="EMBL/GenBank/DDBJ databases">
        <title>Phylogenetic analysis of Acidobacteriaceae.</title>
        <authorList>
            <person name="Qiu L."/>
            <person name="Zhang Q."/>
        </authorList>
    </citation>
    <scope>NUCLEOTIDE SEQUENCE</scope>
    <source>
        <strain evidence="8">DSM 25168</strain>
    </source>
</reference>
<sequence>MGKLPVRAVLVFWIFLLSAIAFLDRTNVSIAGPQIIREFGLDNLRMGWIISAFLIGYAASQVLAGWVAVRLGPRRALTAGVLWWGGFTLATALVPPKMRGAILVLIAVRFGLGIGEAIIYPASNQFVARWIPTRERGTVNGVIFAGVGAGAGLTPPLLVAIIASHGWRAAFWFSATVGVIAGIIWYFIARDTPEQHALVSARELSNIQAGLPEAGDKHAARTPVPWSAIFRSRTLFLLTFTYFTFGYVAWIFLGWFYMYMAQARGLNLKTSAFYTMFPFIAMTVFCLGGGVLSDWITARRGLRAGRCGVGVFSLVMTAVLLVLGSRVGSASLAAMILAAGAGVLYLCQSSFWSVSADIAGESAGVVSAVMNMGAQIGGAVTASLTPWIAQHFGWTTSFLVAAILAVAGAIAWLAVDPETKLVSAVIDNLAASKGLTQFEISRESH</sequence>
<evidence type="ECO:0000313" key="8">
    <source>
        <dbReference type="EMBL" id="UWZ85393.1"/>
    </source>
</evidence>
<dbReference type="GO" id="GO:0022857">
    <property type="term" value="F:transmembrane transporter activity"/>
    <property type="evidence" value="ECO:0007669"/>
    <property type="project" value="InterPro"/>
</dbReference>
<keyword evidence="5 6" id="KW-0472">Membrane</keyword>
<dbReference type="PANTHER" id="PTHR11662">
    <property type="entry name" value="SOLUTE CARRIER FAMILY 17"/>
    <property type="match status" value="1"/>
</dbReference>
<feature type="transmembrane region" description="Helical" evidence="6">
    <location>
        <begin position="169"/>
        <end position="188"/>
    </location>
</feature>
<dbReference type="CDD" id="cd17319">
    <property type="entry name" value="MFS_ExuT_GudP_like"/>
    <property type="match status" value="1"/>
</dbReference>
<keyword evidence="2" id="KW-1003">Cell membrane</keyword>
<feature type="transmembrane region" description="Helical" evidence="6">
    <location>
        <begin position="47"/>
        <end position="69"/>
    </location>
</feature>
<dbReference type="GO" id="GO:0005886">
    <property type="term" value="C:plasma membrane"/>
    <property type="evidence" value="ECO:0007669"/>
    <property type="project" value="UniProtKB-SubCell"/>
</dbReference>
<evidence type="ECO:0000256" key="1">
    <source>
        <dbReference type="ARBA" id="ARBA00004651"/>
    </source>
</evidence>
<feature type="domain" description="Major facilitator superfamily (MFS) profile" evidence="7">
    <location>
        <begin position="10"/>
        <end position="420"/>
    </location>
</feature>
<dbReference type="PANTHER" id="PTHR11662:SF399">
    <property type="entry name" value="FI19708P1-RELATED"/>
    <property type="match status" value="1"/>
</dbReference>
<dbReference type="InterPro" id="IPR036259">
    <property type="entry name" value="MFS_trans_sf"/>
</dbReference>
<keyword evidence="3 6" id="KW-0812">Transmembrane</keyword>
<evidence type="ECO:0000256" key="5">
    <source>
        <dbReference type="ARBA" id="ARBA00023136"/>
    </source>
</evidence>
<evidence type="ECO:0000256" key="6">
    <source>
        <dbReference type="SAM" id="Phobius"/>
    </source>
</evidence>
<dbReference type="AlphaFoldDB" id="A0A9J7BS39"/>
<feature type="transmembrane region" description="Helical" evidence="6">
    <location>
        <begin position="100"/>
        <end position="120"/>
    </location>
</feature>
<proteinExistence type="predicted"/>
<feature type="transmembrane region" description="Helical" evidence="6">
    <location>
        <begin position="368"/>
        <end position="388"/>
    </location>
</feature>
<dbReference type="PIRSF" id="PIRSF002808">
    <property type="entry name" value="Hexose_phosphate_transp"/>
    <property type="match status" value="1"/>
</dbReference>
<dbReference type="InterPro" id="IPR050382">
    <property type="entry name" value="MFS_Na/Anion_cotransporter"/>
</dbReference>
<dbReference type="InterPro" id="IPR000849">
    <property type="entry name" value="Sugar_P_transporter"/>
</dbReference>
<dbReference type="RefSeq" id="WP_260794910.1">
    <property type="nucleotide sequence ID" value="NZ_CP093313.1"/>
</dbReference>
<feature type="transmembrane region" description="Helical" evidence="6">
    <location>
        <begin position="272"/>
        <end position="292"/>
    </location>
</feature>
<feature type="transmembrane region" description="Helical" evidence="6">
    <location>
        <begin position="394"/>
        <end position="415"/>
    </location>
</feature>
<dbReference type="EMBL" id="CP093313">
    <property type="protein sequence ID" value="UWZ85393.1"/>
    <property type="molecule type" value="Genomic_DNA"/>
</dbReference>
<accession>A0A9J7BS39</accession>
<dbReference type="Proteomes" id="UP001059380">
    <property type="component" value="Chromosome"/>
</dbReference>
<gene>
    <name evidence="8" type="ORF">MOP44_05500</name>
</gene>
<organism evidence="8 9">
    <name type="scientific">Occallatibacter riparius</name>
    <dbReference type="NCBI Taxonomy" id="1002689"/>
    <lineage>
        <taxon>Bacteria</taxon>
        <taxon>Pseudomonadati</taxon>
        <taxon>Acidobacteriota</taxon>
        <taxon>Terriglobia</taxon>
        <taxon>Terriglobales</taxon>
        <taxon>Acidobacteriaceae</taxon>
        <taxon>Occallatibacter</taxon>
    </lineage>
</organism>
<dbReference type="SUPFAM" id="SSF103473">
    <property type="entry name" value="MFS general substrate transporter"/>
    <property type="match status" value="1"/>
</dbReference>
<evidence type="ECO:0000256" key="4">
    <source>
        <dbReference type="ARBA" id="ARBA00022989"/>
    </source>
</evidence>
<dbReference type="PROSITE" id="PS50850">
    <property type="entry name" value="MFS"/>
    <property type="match status" value="1"/>
</dbReference>
<feature type="transmembrane region" description="Helical" evidence="6">
    <location>
        <begin position="304"/>
        <end position="323"/>
    </location>
</feature>
<feature type="transmembrane region" description="Helical" evidence="6">
    <location>
        <begin position="141"/>
        <end position="163"/>
    </location>
</feature>
<evidence type="ECO:0000256" key="3">
    <source>
        <dbReference type="ARBA" id="ARBA00022692"/>
    </source>
</evidence>
<keyword evidence="9" id="KW-1185">Reference proteome</keyword>
<dbReference type="Gene3D" id="1.20.1250.20">
    <property type="entry name" value="MFS general substrate transporter like domains"/>
    <property type="match status" value="2"/>
</dbReference>
<name>A0A9J7BS39_9BACT</name>
<comment type="subcellular location">
    <subcellularLocation>
        <location evidence="1">Cell membrane</location>
        <topology evidence="1">Multi-pass membrane protein</topology>
    </subcellularLocation>
</comment>
<dbReference type="InterPro" id="IPR011701">
    <property type="entry name" value="MFS"/>
</dbReference>
<keyword evidence="4 6" id="KW-1133">Transmembrane helix</keyword>
<evidence type="ECO:0000313" key="9">
    <source>
        <dbReference type="Proteomes" id="UP001059380"/>
    </source>
</evidence>
<evidence type="ECO:0000256" key="2">
    <source>
        <dbReference type="ARBA" id="ARBA00022475"/>
    </source>
</evidence>
<dbReference type="Pfam" id="PF07690">
    <property type="entry name" value="MFS_1"/>
    <property type="match status" value="1"/>
</dbReference>
<feature type="transmembrane region" description="Helical" evidence="6">
    <location>
        <begin position="76"/>
        <end position="94"/>
    </location>
</feature>
<dbReference type="KEGG" id="orp:MOP44_05500"/>